<protein>
    <submittedName>
        <fullName evidence="2">Uncharacterized protein</fullName>
    </submittedName>
</protein>
<dbReference type="AlphaFoldDB" id="A0A852VEY1"/>
<comment type="caution">
    <text evidence="2">The sequence shown here is derived from an EMBL/GenBank/DDBJ whole genome shotgun (WGS) entry which is preliminary data.</text>
</comment>
<accession>A0A852VEY1</accession>
<evidence type="ECO:0000313" key="3">
    <source>
        <dbReference type="Proteomes" id="UP000564385"/>
    </source>
</evidence>
<organism evidence="2 3">
    <name type="scientific">Tunturiibacter lichenicola</name>
    <dbReference type="NCBI Taxonomy" id="2051959"/>
    <lineage>
        <taxon>Bacteria</taxon>
        <taxon>Pseudomonadati</taxon>
        <taxon>Acidobacteriota</taxon>
        <taxon>Terriglobia</taxon>
        <taxon>Terriglobales</taxon>
        <taxon>Acidobacteriaceae</taxon>
        <taxon>Tunturiibacter</taxon>
    </lineage>
</organism>
<dbReference type="Proteomes" id="UP000564385">
    <property type="component" value="Unassembled WGS sequence"/>
</dbReference>
<evidence type="ECO:0000313" key="2">
    <source>
        <dbReference type="EMBL" id="NYF88152.1"/>
    </source>
</evidence>
<proteinExistence type="predicted"/>
<sequence length="60" mass="6549">MTTFNLDPEPDPRDSPDSPEDNEPDTVATPEGDAEGLPDAPLKPAPEGMQRTRFINTNKL</sequence>
<gene>
    <name evidence="2" type="ORF">HDF08_000219</name>
</gene>
<name>A0A852VEY1_9BACT</name>
<feature type="region of interest" description="Disordered" evidence="1">
    <location>
        <begin position="1"/>
        <end position="60"/>
    </location>
</feature>
<dbReference type="EMBL" id="JACCCU010000001">
    <property type="protein sequence ID" value="NYF88152.1"/>
    <property type="molecule type" value="Genomic_DNA"/>
</dbReference>
<reference evidence="2 3" key="1">
    <citation type="submission" date="2020-07" db="EMBL/GenBank/DDBJ databases">
        <title>Genomic Encyclopedia of Type Strains, Phase IV (KMG-V): Genome sequencing to study the core and pangenomes of soil and plant-associated prokaryotes.</title>
        <authorList>
            <person name="Whitman W."/>
        </authorList>
    </citation>
    <scope>NUCLEOTIDE SEQUENCE [LARGE SCALE GENOMIC DNA]</scope>
    <source>
        <strain evidence="2 3">M8UP22</strain>
    </source>
</reference>
<evidence type="ECO:0000256" key="1">
    <source>
        <dbReference type="SAM" id="MobiDB-lite"/>
    </source>
</evidence>